<dbReference type="EMBL" id="CP036313">
    <property type="protein sequence ID" value="QBH12129.1"/>
    <property type="molecule type" value="Genomic_DNA"/>
</dbReference>
<reference evidence="1 4" key="1">
    <citation type="submission" date="2019-02" db="EMBL/GenBank/DDBJ databases">
        <title>Complete genome sequence of Desulfobacter hydrogenophilus AcRS1.</title>
        <authorList>
            <person name="Marietou A."/>
            <person name="Lund M.B."/>
            <person name="Marshall I.P.G."/>
            <person name="Schreiber L."/>
            <person name="Jorgensen B."/>
        </authorList>
    </citation>
    <scope>NUCLEOTIDE SEQUENCE [LARGE SCALE GENOMIC DNA]</scope>
    <source>
        <strain evidence="1 4">AcRS1</strain>
    </source>
</reference>
<evidence type="ECO:0000313" key="4">
    <source>
        <dbReference type="Proteomes" id="UP000293902"/>
    </source>
</evidence>
<keyword evidence="4" id="KW-1185">Reference proteome</keyword>
<sequence length="356" mass="40402">MTITYSESSQKANLKKRWDRDDVSMKIIDFQTHKEKLSQREFAKDNGVPRTTLQNWLNRMNRIDADPSMVSFFESPAGVKFLHILIQALHFEFTKVGCASLRNISNFLELTQLSSFVASSYGTHQKISDEIDIMIGQFGDMEKARLSILMPEKRITLCEDETFHPQICLVAIEPDSNYIILERYEKNRSGDTWNQAVIEAIANLPVKVLQGTSDEGKGLIYHVTKGLNGHHSPDLFHVMYEISRGTGAPLSAAIRKAEKEHEKSEKTVHGALKSKEDFENLVKRPVGRHPDFDKRISICQKKEQEARASLDKTRGNRETVSKARKEISTAYHPYDSLTGARRDSASVSIQLKGCFN</sequence>
<accession>A0ABX5RBA8</accession>
<name>A0ABX5RBA8_9BACT</name>
<dbReference type="EMBL" id="CP036313">
    <property type="protein sequence ID" value="QBH14915.1"/>
    <property type="molecule type" value="Genomic_DNA"/>
</dbReference>
<dbReference type="RefSeq" id="WP_131072000.1">
    <property type="nucleotide sequence ID" value="NZ_CP036313.1"/>
</dbReference>
<evidence type="ECO:0000313" key="2">
    <source>
        <dbReference type="EMBL" id="QBH12298.1"/>
    </source>
</evidence>
<dbReference type="Proteomes" id="UP000293902">
    <property type="component" value="Chromosome"/>
</dbReference>
<dbReference type="EMBL" id="CP036313">
    <property type="protein sequence ID" value="QBH12298.1"/>
    <property type="molecule type" value="Genomic_DNA"/>
</dbReference>
<evidence type="ECO:0008006" key="5">
    <source>
        <dbReference type="Google" id="ProtNLM"/>
    </source>
</evidence>
<evidence type="ECO:0000313" key="1">
    <source>
        <dbReference type="EMBL" id="QBH12129.1"/>
    </source>
</evidence>
<evidence type="ECO:0000313" key="3">
    <source>
        <dbReference type="EMBL" id="QBH14915.1"/>
    </source>
</evidence>
<gene>
    <name evidence="1" type="ORF">EYB58_03820</name>
    <name evidence="2" type="ORF">EYB58_04815</name>
    <name evidence="3" type="ORF">EYB58_19530</name>
</gene>
<organism evidence="1 4">
    <name type="scientific">Desulfobacter hydrogenophilus</name>
    <dbReference type="NCBI Taxonomy" id="2291"/>
    <lineage>
        <taxon>Bacteria</taxon>
        <taxon>Pseudomonadati</taxon>
        <taxon>Thermodesulfobacteriota</taxon>
        <taxon>Desulfobacteria</taxon>
        <taxon>Desulfobacterales</taxon>
        <taxon>Desulfobacteraceae</taxon>
        <taxon>Desulfobacter</taxon>
    </lineage>
</organism>
<proteinExistence type="predicted"/>
<protein>
    <recommendedName>
        <fullName evidence="5">HTH cro/C1-type domain-containing protein</fullName>
    </recommendedName>
</protein>